<keyword evidence="3" id="KW-0804">Transcription</keyword>
<dbReference type="InterPro" id="IPR014036">
    <property type="entry name" value="DeoR-like_C"/>
</dbReference>
<dbReference type="AlphaFoldDB" id="A0A7X5XXL5"/>
<evidence type="ECO:0000313" key="5">
    <source>
        <dbReference type="EMBL" id="NJB96853.1"/>
    </source>
</evidence>
<dbReference type="EMBL" id="JAATJB010000002">
    <property type="protein sequence ID" value="NJB96853.1"/>
    <property type="molecule type" value="Genomic_DNA"/>
</dbReference>
<evidence type="ECO:0000256" key="3">
    <source>
        <dbReference type="ARBA" id="ARBA00023163"/>
    </source>
</evidence>
<dbReference type="Pfam" id="PF00455">
    <property type="entry name" value="DeoRC"/>
    <property type="match status" value="1"/>
</dbReference>
<dbReference type="InterPro" id="IPR036388">
    <property type="entry name" value="WH-like_DNA-bd_sf"/>
</dbReference>
<dbReference type="Pfam" id="PF08220">
    <property type="entry name" value="HTH_DeoR"/>
    <property type="match status" value="1"/>
</dbReference>
<evidence type="ECO:0000256" key="2">
    <source>
        <dbReference type="ARBA" id="ARBA00023015"/>
    </source>
</evidence>
<evidence type="ECO:0000313" key="6">
    <source>
        <dbReference type="Proteomes" id="UP000531251"/>
    </source>
</evidence>
<sequence length="260" mass="27302">MAEDLPDLVAGRHARILELARRTGSVSVEALATALGVTPQTIRRDLNQLAKQAMLSRVHGGAVVTSGVDNLDREARRQVAAEAKAAIGTAAAALVPDGASLFINIGTTTEAIARALVQHRNLLVVTNNLNVADILGGVPTIEVVVVGGRVRASDRAVVGALAMDFLRGFKLDYALIGASAIDEEGTLLDFDMDEVRVSQTIIEQARTVILATDQTKFGRPAPVRIAEIGVVDHLVTDRLLHPGIAAACAAGQVKVTQTDT</sequence>
<dbReference type="InterPro" id="IPR001034">
    <property type="entry name" value="DeoR_HTH"/>
</dbReference>
<dbReference type="SUPFAM" id="SSF100950">
    <property type="entry name" value="NagB/RpiA/CoA transferase-like"/>
    <property type="match status" value="1"/>
</dbReference>
<dbReference type="InterPro" id="IPR036390">
    <property type="entry name" value="WH_DNA-bd_sf"/>
</dbReference>
<dbReference type="SMART" id="SM00420">
    <property type="entry name" value="HTH_DEOR"/>
    <property type="match status" value="1"/>
</dbReference>
<dbReference type="PANTHER" id="PTHR30363">
    <property type="entry name" value="HTH-TYPE TRANSCRIPTIONAL REGULATOR SRLR-RELATED"/>
    <property type="match status" value="1"/>
</dbReference>
<feature type="domain" description="HTH deoR-type" evidence="4">
    <location>
        <begin position="9"/>
        <end position="64"/>
    </location>
</feature>
<comment type="caution">
    <text evidence="5">The sequence shown here is derived from an EMBL/GenBank/DDBJ whole genome shotgun (WGS) entry which is preliminary data.</text>
</comment>
<dbReference type="RefSeq" id="WP_125972616.1">
    <property type="nucleotide sequence ID" value="NZ_BAAADY010000005.1"/>
</dbReference>
<organism evidence="5 6">
    <name type="scientific">Sphingomonas trueperi</name>
    <dbReference type="NCBI Taxonomy" id="53317"/>
    <lineage>
        <taxon>Bacteria</taxon>
        <taxon>Pseudomonadati</taxon>
        <taxon>Pseudomonadota</taxon>
        <taxon>Alphaproteobacteria</taxon>
        <taxon>Sphingomonadales</taxon>
        <taxon>Sphingomonadaceae</taxon>
        <taxon>Sphingomonas</taxon>
    </lineage>
</organism>
<keyword evidence="2" id="KW-0805">Transcription regulation</keyword>
<dbReference type="Proteomes" id="UP000531251">
    <property type="component" value="Unassembled WGS sequence"/>
</dbReference>
<dbReference type="PRINTS" id="PR00037">
    <property type="entry name" value="HTHLACR"/>
</dbReference>
<evidence type="ECO:0000259" key="4">
    <source>
        <dbReference type="PROSITE" id="PS51000"/>
    </source>
</evidence>
<dbReference type="Gene3D" id="3.30.750.70">
    <property type="entry name" value="4-hydroxybutyrate coenzyme like domains"/>
    <property type="match status" value="1"/>
</dbReference>
<evidence type="ECO:0000256" key="1">
    <source>
        <dbReference type="ARBA" id="ARBA00022491"/>
    </source>
</evidence>
<name>A0A7X5XXL5_9SPHN</name>
<dbReference type="PANTHER" id="PTHR30363:SF4">
    <property type="entry name" value="GLYCEROL-3-PHOSPHATE REGULON REPRESSOR"/>
    <property type="match status" value="1"/>
</dbReference>
<keyword evidence="6" id="KW-1185">Reference proteome</keyword>
<reference evidence="5 6" key="1">
    <citation type="submission" date="2020-03" db="EMBL/GenBank/DDBJ databases">
        <title>Genomic Encyclopedia of Type Strains, Phase IV (KMG-IV): sequencing the most valuable type-strain genomes for metagenomic binning, comparative biology and taxonomic classification.</title>
        <authorList>
            <person name="Goeker M."/>
        </authorList>
    </citation>
    <scope>NUCLEOTIDE SEQUENCE [LARGE SCALE GENOMIC DNA]</scope>
    <source>
        <strain evidence="5 6">DSM 7225</strain>
    </source>
</reference>
<gene>
    <name evidence="5" type="ORF">GGR89_001153</name>
</gene>
<dbReference type="SMART" id="SM01134">
    <property type="entry name" value="DeoRC"/>
    <property type="match status" value="1"/>
</dbReference>
<dbReference type="InterPro" id="IPR050313">
    <property type="entry name" value="Carb_Metab_HTH_regulators"/>
</dbReference>
<dbReference type="PROSITE" id="PS51000">
    <property type="entry name" value="HTH_DEOR_2"/>
    <property type="match status" value="1"/>
</dbReference>
<dbReference type="GO" id="GO:0003700">
    <property type="term" value="F:DNA-binding transcription factor activity"/>
    <property type="evidence" value="ECO:0007669"/>
    <property type="project" value="InterPro"/>
</dbReference>
<protein>
    <submittedName>
        <fullName evidence="5">DeoR family glycerol-3-phosphate regulon repressor</fullName>
    </submittedName>
</protein>
<dbReference type="SUPFAM" id="SSF46785">
    <property type="entry name" value="Winged helix' DNA-binding domain"/>
    <property type="match status" value="1"/>
</dbReference>
<dbReference type="InterPro" id="IPR037171">
    <property type="entry name" value="NagB/RpiA_transferase-like"/>
</dbReference>
<proteinExistence type="predicted"/>
<dbReference type="Gene3D" id="1.10.10.10">
    <property type="entry name" value="Winged helix-like DNA-binding domain superfamily/Winged helix DNA-binding domain"/>
    <property type="match status" value="1"/>
</dbReference>
<accession>A0A7X5XXL5</accession>
<keyword evidence="1" id="KW-0678">Repressor</keyword>